<dbReference type="Pfam" id="PF13637">
    <property type="entry name" value="Ank_4"/>
    <property type="match status" value="1"/>
</dbReference>
<dbReference type="InterPro" id="IPR002110">
    <property type="entry name" value="Ankyrin_rpt"/>
</dbReference>
<feature type="repeat" description="ANK" evidence="3">
    <location>
        <begin position="73"/>
        <end position="105"/>
    </location>
</feature>
<dbReference type="SMART" id="SM00248">
    <property type="entry name" value="ANK"/>
    <property type="match status" value="6"/>
</dbReference>
<dbReference type="PROSITE" id="PS51257">
    <property type="entry name" value="PROKAR_LIPOPROTEIN"/>
    <property type="match status" value="1"/>
</dbReference>
<dbReference type="SUPFAM" id="SSF48403">
    <property type="entry name" value="Ankyrin repeat"/>
    <property type="match status" value="1"/>
</dbReference>
<reference evidence="4 5" key="1">
    <citation type="submission" date="2023-05" db="EMBL/GenBank/DDBJ databases">
        <title>Marinobacter albus sp. nov., a marine bacterium isolated from sand in a coastal intertidal zone of huludao.</title>
        <authorList>
            <person name="Deng T."/>
        </authorList>
    </citation>
    <scope>NUCLEOTIDE SEQUENCE [LARGE SCALE GENOMIC DNA]</scope>
    <source>
        <strain evidence="4 5">M216</strain>
    </source>
</reference>
<dbReference type="PRINTS" id="PR01415">
    <property type="entry name" value="ANKYRIN"/>
</dbReference>
<sequence>MAKGTGSSRYLLFVLIVLLPWLSGCASRSEPSNLEHETATGAATPMIEAAGQGDLDRVMALSEAGESLNTLTEKGSPLMAAVAAGEDRVAWFLLSEGASPDLANADGETPLMVASAQGSRRLVQLLLSAGARVNARDADGYSPVIRAAEQGHLSVVKVLLAAGANVNVSQGGESLLMKIVGSGDLLTAEMLLAAGADVNYRTADGRTALDMARANNNRDLEMLLVQAGAEL</sequence>
<gene>
    <name evidence="4" type="ORF">QQF73_01475</name>
</gene>
<comment type="caution">
    <text evidence="4">The sequence shown here is derived from an EMBL/GenBank/DDBJ whole genome shotgun (WGS) entry which is preliminary data.</text>
</comment>
<protein>
    <submittedName>
        <fullName evidence="4">Ankyrin repeat domain-containing protein</fullName>
    </submittedName>
</protein>
<evidence type="ECO:0000313" key="5">
    <source>
        <dbReference type="Proteomes" id="UP001223547"/>
    </source>
</evidence>
<evidence type="ECO:0000313" key="4">
    <source>
        <dbReference type="EMBL" id="MDK9556278.1"/>
    </source>
</evidence>
<feature type="repeat" description="ANK" evidence="3">
    <location>
        <begin position="139"/>
        <end position="171"/>
    </location>
</feature>
<feature type="repeat" description="ANK" evidence="3">
    <location>
        <begin position="106"/>
        <end position="138"/>
    </location>
</feature>
<dbReference type="PANTHER" id="PTHR24171:SF10">
    <property type="entry name" value="ANKYRIN REPEAT DOMAIN-CONTAINING PROTEIN 29-LIKE"/>
    <property type="match status" value="1"/>
</dbReference>
<feature type="repeat" description="ANK" evidence="3">
    <location>
        <begin position="171"/>
        <end position="203"/>
    </location>
</feature>
<dbReference type="EMBL" id="JASSQD010000001">
    <property type="protein sequence ID" value="MDK9556278.1"/>
    <property type="molecule type" value="Genomic_DNA"/>
</dbReference>
<dbReference type="PROSITE" id="PS50297">
    <property type="entry name" value="ANK_REP_REGION"/>
    <property type="match status" value="3"/>
</dbReference>
<keyword evidence="5" id="KW-1185">Reference proteome</keyword>
<dbReference type="Proteomes" id="UP001223547">
    <property type="component" value="Unassembled WGS sequence"/>
</dbReference>
<evidence type="ECO:0000256" key="3">
    <source>
        <dbReference type="PROSITE-ProRule" id="PRU00023"/>
    </source>
</evidence>
<dbReference type="Gene3D" id="1.25.40.20">
    <property type="entry name" value="Ankyrin repeat-containing domain"/>
    <property type="match status" value="2"/>
</dbReference>
<keyword evidence="1" id="KW-0677">Repeat</keyword>
<evidence type="ECO:0000256" key="1">
    <source>
        <dbReference type="ARBA" id="ARBA00022737"/>
    </source>
</evidence>
<proteinExistence type="predicted"/>
<feature type="repeat" description="ANK" evidence="3">
    <location>
        <begin position="204"/>
        <end position="231"/>
    </location>
</feature>
<dbReference type="InterPro" id="IPR036770">
    <property type="entry name" value="Ankyrin_rpt-contain_sf"/>
</dbReference>
<dbReference type="RefSeq" id="WP_285366996.1">
    <property type="nucleotide sequence ID" value="NZ_JASSQD010000001.1"/>
</dbReference>
<dbReference type="PANTHER" id="PTHR24171">
    <property type="entry name" value="ANKYRIN REPEAT DOMAIN-CONTAINING PROTEIN 39-RELATED"/>
    <property type="match status" value="1"/>
</dbReference>
<name>A0ABT7H7D7_9GAMM</name>
<dbReference type="PROSITE" id="PS50088">
    <property type="entry name" value="ANK_REPEAT"/>
    <property type="match status" value="5"/>
</dbReference>
<accession>A0ABT7H7D7</accession>
<keyword evidence="2 3" id="KW-0040">ANK repeat</keyword>
<organism evidence="4 5">
    <name type="scientific">Marinobacter albus</name>
    <dbReference type="NCBI Taxonomy" id="3030833"/>
    <lineage>
        <taxon>Bacteria</taxon>
        <taxon>Pseudomonadati</taxon>
        <taxon>Pseudomonadota</taxon>
        <taxon>Gammaproteobacteria</taxon>
        <taxon>Pseudomonadales</taxon>
        <taxon>Marinobacteraceae</taxon>
        <taxon>Marinobacter</taxon>
    </lineage>
</organism>
<dbReference type="Pfam" id="PF12796">
    <property type="entry name" value="Ank_2"/>
    <property type="match status" value="1"/>
</dbReference>
<evidence type="ECO:0000256" key="2">
    <source>
        <dbReference type="ARBA" id="ARBA00023043"/>
    </source>
</evidence>